<reference evidence="10" key="1">
    <citation type="journal article" date="2019" name="Int. J. Syst. Evol. Microbiol.">
        <title>The Global Catalogue of Microorganisms (GCM) 10K type strain sequencing project: providing services to taxonomists for standard genome sequencing and annotation.</title>
        <authorList>
            <consortium name="The Broad Institute Genomics Platform"/>
            <consortium name="The Broad Institute Genome Sequencing Center for Infectious Disease"/>
            <person name="Wu L."/>
            <person name="Ma J."/>
        </authorList>
    </citation>
    <scope>NUCLEOTIDE SEQUENCE [LARGE SCALE GENOMIC DNA]</scope>
    <source>
        <strain evidence="10">JCM 11483</strain>
    </source>
</reference>
<dbReference type="EMBL" id="BAAAYG010000007">
    <property type="protein sequence ID" value="GAA3286154.1"/>
    <property type="molecule type" value="Genomic_DNA"/>
</dbReference>
<organism evidence="9 10">
    <name type="scientific">Nesterenkonia halobia</name>
    <dbReference type="NCBI Taxonomy" id="37922"/>
    <lineage>
        <taxon>Bacteria</taxon>
        <taxon>Bacillati</taxon>
        <taxon>Actinomycetota</taxon>
        <taxon>Actinomycetes</taxon>
        <taxon>Micrococcales</taxon>
        <taxon>Micrococcaceae</taxon>
        <taxon>Nesterenkonia</taxon>
    </lineage>
</organism>
<comment type="caution">
    <text evidence="9">The sequence shown here is derived from an EMBL/GenBank/DDBJ whole genome shotgun (WGS) entry which is preliminary data.</text>
</comment>
<comment type="subcellular location">
    <subcellularLocation>
        <location evidence="1">Cell membrane</location>
        <topology evidence="1">Multi-pass membrane protein</topology>
    </subcellularLocation>
</comment>
<feature type="transmembrane region" description="Helical" evidence="8">
    <location>
        <begin position="268"/>
        <end position="288"/>
    </location>
</feature>
<feature type="transmembrane region" description="Helical" evidence="8">
    <location>
        <begin position="203"/>
        <end position="226"/>
    </location>
</feature>
<name>A0ABP6RDN5_9MICC</name>
<feature type="transmembrane region" description="Helical" evidence="8">
    <location>
        <begin position="6"/>
        <end position="25"/>
    </location>
</feature>
<dbReference type="RefSeq" id="WP_344720932.1">
    <property type="nucleotide sequence ID" value="NZ_BAAAYG010000007.1"/>
</dbReference>
<keyword evidence="6 8" id="KW-1133">Transmembrane helix</keyword>
<dbReference type="Gene3D" id="1.20.1530.20">
    <property type="match status" value="1"/>
</dbReference>
<dbReference type="PANTHER" id="PTHR36838:SF3">
    <property type="entry name" value="TRANSPORTER AUXIN EFFLUX CARRIER EC FAMILY"/>
    <property type="match status" value="1"/>
</dbReference>
<evidence type="ECO:0000256" key="7">
    <source>
        <dbReference type="ARBA" id="ARBA00023136"/>
    </source>
</evidence>
<protein>
    <submittedName>
        <fullName evidence="9">AEC family transporter</fullName>
    </submittedName>
</protein>
<evidence type="ECO:0000256" key="4">
    <source>
        <dbReference type="ARBA" id="ARBA00022475"/>
    </source>
</evidence>
<feature type="transmembrane region" description="Helical" evidence="8">
    <location>
        <begin position="238"/>
        <end position="262"/>
    </location>
</feature>
<evidence type="ECO:0000256" key="6">
    <source>
        <dbReference type="ARBA" id="ARBA00022989"/>
    </source>
</evidence>
<accession>A0ABP6RDN5</accession>
<keyword evidence="5 8" id="KW-0812">Transmembrane</keyword>
<feature type="transmembrane region" description="Helical" evidence="8">
    <location>
        <begin position="172"/>
        <end position="191"/>
    </location>
</feature>
<keyword evidence="7 8" id="KW-0472">Membrane</keyword>
<evidence type="ECO:0000256" key="8">
    <source>
        <dbReference type="SAM" id="Phobius"/>
    </source>
</evidence>
<dbReference type="InterPro" id="IPR038770">
    <property type="entry name" value="Na+/solute_symporter_sf"/>
</dbReference>
<gene>
    <name evidence="9" type="ORF">GCM10020260_20400</name>
</gene>
<comment type="similarity">
    <text evidence="2">Belongs to the auxin efflux carrier (TC 2.A.69) family.</text>
</comment>
<dbReference type="Proteomes" id="UP001501736">
    <property type="component" value="Unassembled WGS sequence"/>
</dbReference>
<dbReference type="InterPro" id="IPR004776">
    <property type="entry name" value="Mem_transp_PIN-like"/>
</dbReference>
<feature type="transmembrane region" description="Helical" evidence="8">
    <location>
        <begin position="37"/>
        <end position="57"/>
    </location>
</feature>
<dbReference type="PANTHER" id="PTHR36838">
    <property type="entry name" value="AUXIN EFFLUX CARRIER FAMILY PROTEIN"/>
    <property type="match status" value="1"/>
</dbReference>
<keyword evidence="10" id="KW-1185">Reference proteome</keyword>
<proteinExistence type="inferred from homology"/>
<feature type="transmembrane region" description="Helical" evidence="8">
    <location>
        <begin position="300"/>
        <end position="322"/>
    </location>
</feature>
<keyword evidence="4" id="KW-1003">Cell membrane</keyword>
<evidence type="ECO:0000256" key="1">
    <source>
        <dbReference type="ARBA" id="ARBA00004651"/>
    </source>
</evidence>
<evidence type="ECO:0000256" key="3">
    <source>
        <dbReference type="ARBA" id="ARBA00022448"/>
    </source>
</evidence>
<keyword evidence="3" id="KW-0813">Transport</keyword>
<evidence type="ECO:0000313" key="9">
    <source>
        <dbReference type="EMBL" id="GAA3286154.1"/>
    </source>
</evidence>
<evidence type="ECO:0000256" key="5">
    <source>
        <dbReference type="ARBA" id="ARBA00022692"/>
    </source>
</evidence>
<feature type="transmembrane region" description="Helical" evidence="8">
    <location>
        <begin position="63"/>
        <end position="82"/>
    </location>
</feature>
<evidence type="ECO:0000256" key="2">
    <source>
        <dbReference type="ARBA" id="ARBA00010145"/>
    </source>
</evidence>
<evidence type="ECO:0000313" key="10">
    <source>
        <dbReference type="Proteomes" id="UP001501736"/>
    </source>
</evidence>
<sequence length="323" mass="32989">MLSMLTTIAPMFIVLAVGFLAGFAARFRQAQSGLNAFVFYFGLPSFVFSAVLAAPPAQGVPAAAIPLAAGVTLMLSVLTYAATRAMGARAASGAAPTSLAATFGNVGYFGMPITLSTVGPEAALAAGVLHLTHNMIYMTGYPVVRTVATGATGPAGFRAAWRRRLWPIVRKAVLLNPVALSMAAALAVVLTPLAVPEVLSESVAMVGDTAVPVALFAVGLAMHPALEGVRSGGVPKRAITLGTAVKILVLPLATWLAVLPLADHLGPVWAAALVLMAAMPSSTTVFVFSEEYDGDGRLAAAILVAGTLASILTIPLAAEFLLL</sequence>
<dbReference type="Pfam" id="PF03547">
    <property type="entry name" value="Mem_trans"/>
    <property type="match status" value="1"/>
</dbReference>